<dbReference type="InterPro" id="IPR046833">
    <property type="entry name" value="ABC_N"/>
</dbReference>
<dbReference type="InterPro" id="IPR046834">
    <property type="entry name" value="ABC_ATPase_C"/>
</dbReference>
<dbReference type="Pfam" id="PF09818">
    <property type="entry name" value="ABC_ATPase"/>
    <property type="match status" value="1"/>
</dbReference>
<evidence type="ECO:0000259" key="3">
    <source>
        <dbReference type="Pfam" id="PF21117"/>
    </source>
</evidence>
<dbReference type="Proteomes" id="UP001576774">
    <property type="component" value="Unassembled WGS sequence"/>
</dbReference>
<dbReference type="CDD" id="cd00267">
    <property type="entry name" value="ABC_ATPase"/>
    <property type="match status" value="1"/>
</dbReference>
<reference evidence="4 5" key="1">
    <citation type="submission" date="2024-09" db="EMBL/GenBank/DDBJ databases">
        <title>Floridaenema gen nov. (Aerosakkonemataceae, Aerosakkonematales ord. nov., Cyanobacteria) from benthic tropical and subtropical fresh waters, with the description of four new species.</title>
        <authorList>
            <person name="Moretto J.A."/>
            <person name="Berthold D.E."/>
            <person name="Lefler F.W."/>
            <person name="Huang I.-S."/>
            <person name="Laughinghouse H. IV."/>
        </authorList>
    </citation>
    <scope>NUCLEOTIDE SEQUENCE [LARGE SCALE GENOMIC DNA]</scope>
    <source>
        <strain evidence="4 5">BLCC-F46</strain>
    </source>
</reference>
<name>A0ABV4XH68_9CYAN</name>
<dbReference type="InterPro" id="IPR049069">
    <property type="entry name" value="MRB1590-like_C"/>
</dbReference>
<dbReference type="PANTHER" id="PTHR38149:SF1">
    <property type="entry name" value="ATPASE"/>
    <property type="match status" value="1"/>
</dbReference>
<evidence type="ECO:0000259" key="2">
    <source>
        <dbReference type="Pfam" id="PF20446"/>
    </source>
</evidence>
<dbReference type="EMBL" id="JBHFNQ010000257">
    <property type="protein sequence ID" value="MFB2882139.1"/>
    <property type="molecule type" value="Genomic_DNA"/>
</dbReference>
<protein>
    <submittedName>
        <fullName evidence="4">ABC-ATPase domain-containing protein</fullName>
    </submittedName>
</protein>
<gene>
    <name evidence="4" type="ORF">ACE1CC_35270</name>
</gene>
<dbReference type="Pfam" id="PF20446">
    <property type="entry name" value="ABC_N"/>
    <property type="match status" value="1"/>
</dbReference>
<dbReference type="SUPFAM" id="SSF52540">
    <property type="entry name" value="P-loop containing nucleoside triphosphate hydrolases"/>
    <property type="match status" value="1"/>
</dbReference>
<dbReference type="InterPro" id="IPR019195">
    <property type="entry name" value="ABC_ATPase_put"/>
</dbReference>
<evidence type="ECO:0000313" key="5">
    <source>
        <dbReference type="Proteomes" id="UP001576774"/>
    </source>
</evidence>
<dbReference type="InterPro" id="IPR027417">
    <property type="entry name" value="P-loop_NTPase"/>
</dbReference>
<keyword evidence="5" id="KW-1185">Reference proteome</keyword>
<proteinExistence type="predicted"/>
<sequence length="577" mass="64046">MANQERLRQELIRLDGRGYKAYQDIQGSYDFADFTLIIDRVQGDPFASPSHIRVKVPMTVAKFPAELYQTKSREIALRDYLTRYFDVCTQKFKQKRGTGNSGLISILPVGQEVLERNSVIINNEFVEVRFVVGLPAGGRRILGYQAIEMLGDQVPQLVNLALKYQRLDAKKIQRHVETVEDADWLRQELVNKGLVAFVADGAILPRRSGVDDRPLAESAIAFQSPESLKVAFDRPNQGLITGMGIPAGVTLIVGGGYHGKSTLLRAIEVGIYNHIPDDGREFVVTNPAAVKIRAEDGRSVANVDISPFISNLPQDRSTTNFSTTNASGSTSQAANIMEALEAGSKVLLIDEDTAATNFMIRDQRMQALIAKNQEPITPFIDKVRQLYADYNVSSILVMGGSGDYFEVADTVMAMQNFQPQDVTAKAKEIANQYANQRQAEGGEKFGQIMPRIPIPETIDPSYRQKQVRLKVRDVDEMVFGGEDIDLSAVEQIVDKAQSRAIAEAMVYAVREYANKTATLPEILNQIMADIESRGLDILTRFPQGDLAVFRKFELAAAINRLRSLNCQKSDKALHSPK</sequence>
<dbReference type="Pfam" id="PF21117">
    <property type="entry name" value="MRB1590_C"/>
    <property type="match status" value="1"/>
</dbReference>
<evidence type="ECO:0000313" key="4">
    <source>
        <dbReference type="EMBL" id="MFB2882139.1"/>
    </source>
</evidence>
<evidence type="ECO:0000259" key="1">
    <source>
        <dbReference type="Pfam" id="PF09818"/>
    </source>
</evidence>
<feature type="domain" description="ATPase of the ABC class C-terminal" evidence="1">
    <location>
        <begin position="169"/>
        <end position="450"/>
    </location>
</feature>
<feature type="domain" description="MRB1590-like C-terminal" evidence="3">
    <location>
        <begin position="469"/>
        <end position="566"/>
    </location>
</feature>
<comment type="caution">
    <text evidence="4">The sequence shown here is derived from an EMBL/GenBank/DDBJ whole genome shotgun (WGS) entry which is preliminary data.</text>
</comment>
<dbReference type="PANTHER" id="PTHR38149">
    <property type="entry name" value="ATPASE"/>
    <property type="match status" value="1"/>
</dbReference>
<feature type="domain" description="ATPase of the ABC class N-terminal" evidence="2">
    <location>
        <begin position="5"/>
        <end position="164"/>
    </location>
</feature>
<accession>A0ABV4XH68</accession>
<dbReference type="RefSeq" id="WP_413275095.1">
    <property type="nucleotide sequence ID" value="NZ_JBHFNQ010000257.1"/>
</dbReference>
<organism evidence="4 5">
    <name type="scientific">Floridaenema aerugineum BLCC-F46</name>
    <dbReference type="NCBI Taxonomy" id="3153654"/>
    <lineage>
        <taxon>Bacteria</taxon>
        <taxon>Bacillati</taxon>
        <taxon>Cyanobacteriota</taxon>
        <taxon>Cyanophyceae</taxon>
        <taxon>Oscillatoriophycideae</taxon>
        <taxon>Aerosakkonematales</taxon>
        <taxon>Aerosakkonemataceae</taxon>
        <taxon>Floridanema</taxon>
        <taxon>Floridanema aerugineum</taxon>
    </lineage>
</organism>